<sequence length="177" mass="18829">MSTREFSHIVALAKLSPRAQPHHLSAGEGAREALARRFGLISIARLEGDFDVSRSGNGADLTGRMVADVVQSCIVSGEPVPAHVEEELTLRFEPQAEAPDDLELDSGALDVLPVEGDSIDLGEALAQSLALALDPWPRAAPEQLAAARRHLITEAEAEAQAEAEKLAASPFAKLRPK</sequence>
<name>A0A501XLB3_9SPHN</name>
<dbReference type="Pfam" id="PF02620">
    <property type="entry name" value="YceD"/>
    <property type="match status" value="1"/>
</dbReference>
<organism evidence="1 2">
    <name type="scientific">Sandaracinobacter neustonicus</name>
    <dbReference type="NCBI Taxonomy" id="1715348"/>
    <lineage>
        <taxon>Bacteria</taxon>
        <taxon>Pseudomonadati</taxon>
        <taxon>Pseudomonadota</taxon>
        <taxon>Alphaproteobacteria</taxon>
        <taxon>Sphingomonadales</taxon>
        <taxon>Sphingosinicellaceae</taxon>
        <taxon>Sandaracinobacter</taxon>
    </lineage>
</organism>
<evidence type="ECO:0000313" key="2">
    <source>
        <dbReference type="Proteomes" id="UP000319897"/>
    </source>
</evidence>
<protein>
    <submittedName>
        <fullName evidence="1">DUF177 domain-containing protein</fullName>
    </submittedName>
</protein>
<dbReference type="AlphaFoldDB" id="A0A501XLB3"/>
<keyword evidence="2" id="KW-1185">Reference proteome</keyword>
<proteinExistence type="predicted"/>
<reference evidence="1 2" key="1">
    <citation type="submission" date="2019-06" db="EMBL/GenBank/DDBJ databases">
        <authorList>
            <person name="Lee I."/>
            <person name="Jang G.I."/>
            <person name="Hwang C.Y."/>
        </authorList>
    </citation>
    <scope>NUCLEOTIDE SEQUENCE [LARGE SCALE GENOMIC DNA]</scope>
    <source>
        <strain evidence="1 2">PAMC 28131</strain>
    </source>
</reference>
<evidence type="ECO:0000313" key="1">
    <source>
        <dbReference type="EMBL" id="TPE61083.1"/>
    </source>
</evidence>
<gene>
    <name evidence="1" type="ORF">FJQ54_09295</name>
</gene>
<accession>A0A501XLB3</accession>
<dbReference type="OrthoDB" id="8443793at2"/>
<dbReference type="Proteomes" id="UP000319897">
    <property type="component" value="Unassembled WGS sequence"/>
</dbReference>
<dbReference type="EMBL" id="VFSU01000024">
    <property type="protein sequence ID" value="TPE61083.1"/>
    <property type="molecule type" value="Genomic_DNA"/>
</dbReference>
<dbReference type="RefSeq" id="WP_140928141.1">
    <property type="nucleotide sequence ID" value="NZ_VFSU01000024.1"/>
</dbReference>
<comment type="caution">
    <text evidence="1">The sequence shown here is derived from an EMBL/GenBank/DDBJ whole genome shotgun (WGS) entry which is preliminary data.</text>
</comment>
<dbReference type="InterPro" id="IPR003772">
    <property type="entry name" value="YceD"/>
</dbReference>